<dbReference type="AlphaFoldDB" id="A0A0E9W508"/>
<protein>
    <submittedName>
        <fullName evidence="2">Uncharacterized protein</fullName>
    </submittedName>
</protein>
<proteinExistence type="predicted"/>
<reference evidence="2" key="2">
    <citation type="journal article" date="2015" name="Fish Shellfish Immunol.">
        <title>Early steps in the European eel (Anguilla anguilla)-Vibrio vulnificus interaction in the gills: Role of the RtxA13 toxin.</title>
        <authorList>
            <person name="Callol A."/>
            <person name="Pajuelo D."/>
            <person name="Ebbesson L."/>
            <person name="Teles M."/>
            <person name="MacKenzie S."/>
            <person name="Amaro C."/>
        </authorList>
    </citation>
    <scope>NUCLEOTIDE SEQUENCE</scope>
</reference>
<accession>A0A0E9W508</accession>
<dbReference type="EMBL" id="GBXM01023196">
    <property type="protein sequence ID" value="JAH85381.1"/>
    <property type="molecule type" value="Transcribed_RNA"/>
</dbReference>
<evidence type="ECO:0000313" key="2">
    <source>
        <dbReference type="EMBL" id="JAH85381.1"/>
    </source>
</evidence>
<name>A0A0E9W508_ANGAN</name>
<sequence>MQRQSLGKLHHRPSPPRTTDYFTDNPTIPLGPV</sequence>
<feature type="region of interest" description="Disordered" evidence="1">
    <location>
        <begin position="1"/>
        <end position="33"/>
    </location>
</feature>
<organism evidence="2">
    <name type="scientific">Anguilla anguilla</name>
    <name type="common">European freshwater eel</name>
    <name type="synonym">Muraena anguilla</name>
    <dbReference type="NCBI Taxonomy" id="7936"/>
    <lineage>
        <taxon>Eukaryota</taxon>
        <taxon>Metazoa</taxon>
        <taxon>Chordata</taxon>
        <taxon>Craniata</taxon>
        <taxon>Vertebrata</taxon>
        <taxon>Euteleostomi</taxon>
        <taxon>Actinopterygii</taxon>
        <taxon>Neopterygii</taxon>
        <taxon>Teleostei</taxon>
        <taxon>Anguilliformes</taxon>
        <taxon>Anguillidae</taxon>
        <taxon>Anguilla</taxon>
    </lineage>
</organism>
<evidence type="ECO:0000256" key="1">
    <source>
        <dbReference type="SAM" id="MobiDB-lite"/>
    </source>
</evidence>
<reference evidence="2" key="1">
    <citation type="submission" date="2014-11" db="EMBL/GenBank/DDBJ databases">
        <authorList>
            <person name="Amaro Gonzalez C."/>
        </authorList>
    </citation>
    <scope>NUCLEOTIDE SEQUENCE</scope>
</reference>